<evidence type="ECO:0000313" key="1">
    <source>
        <dbReference type="EMBL" id="KAJ8108382.1"/>
    </source>
</evidence>
<organism evidence="1 2">
    <name type="scientific">Boeremia exigua</name>
    <dbReference type="NCBI Taxonomy" id="749465"/>
    <lineage>
        <taxon>Eukaryota</taxon>
        <taxon>Fungi</taxon>
        <taxon>Dikarya</taxon>
        <taxon>Ascomycota</taxon>
        <taxon>Pezizomycotina</taxon>
        <taxon>Dothideomycetes</taxon>
        <taxon>Pleosporomycetidae</taxon>
        <taxon>Pleosporales</taxon>
        <taxon>Pleosporineae</taxon>
        <taxon>Didymellaceae</taxon>
        <taxon>Boeremia</taxon>
    </lineage>
</organism>
<evidence type="ECO:0000313" key="2">
    <source>
        <dbReference type="Proteomes" id="UP001153331"/>
    </source>
</evidence>
<gene>
    <name evidence="1" type="ORF">OPT61_g8210</name>
</gene>
<comment type="caution">
    <text evidence="1">The sequence shown here is derived from an EMBL/GenBank/DDBJ whole genome shotgun (WGS) entry which is preliminary data.</text>
</comment>
<accession>A0ACC2HZ38</accession>
<dbReference type="Proteomes" id="UP001153331">
    <property type="component" value="Unassembled WGS sequence"/>
</dbReference>
<dbReference type="EMBL" id="JAPHNI010000756">
    <property type="protein sequence ID" value="KAJ8108382.1"/>
    <property type="molecule type" value="Genomic_DNA"/>
</dbReference>
<keyword evidence="2" id="KW-1185">Reference proteome</keyword>
<reference evidence="1" key="1">
    <citation type="submission" date="2022-11" db="EMBL/GenBank/DDBJ databases">
        <title>Genome Sequence of Boeremia exigua.</title>
        <authorList>
            <person name="Buettner E."/>
        </authorList>
    </citation>
    <scope>NUCLEOTIDE SEQUENCE</scope>
    <source>
        <strain evidence="1">CU02</strain>
    </source>
</reference>
<proteinExistence type="predicted"/>
<name>A0ACC2HZ38_9PLEO</name>
<sequence>MVFASQSSPAAVVPFADMGSLGQPCTFAQRASWQGFRTSSMASLRLAYHGTMRFRQGVQAGGSCARRIKEQMHGDEDEKPRLEAQDDTVEVGEVINASGHKQELQRQFSLLSICSIGITTGNVWAALGGSIVIALYNGGPPGVIYAFIAISCFYFMIAACIAEMASAIPSSAGVYHWACITGGKTYGRILGYFAGWWNFFGWLFGTASMTAILANQVISMYGLFHPDYAYERWHVFIVYLIYTWISALIVMYANRALPTLTNVGLFLILAGCFITIMVCAIMPSRTGKGYASHSFVWKEWQNQTGWTSDGFVFCAGMLNGAYAVGTPDCVSHLAEEVPKPRVNIPKAILAQYVVGFLTAFFYVITIFYSVNDLDTLFSNPWPFPLAELYRQSTNSFTGSLGLLIVIHLPTFCTNIGTYITSGRMLWTLGRDAAAPFSAWLGAVHPAQQNPFNATLACAVVNSLLGAIYVGNSTAFAAFVGSFIVMSSCSYLAFILPNILSRRAHVIRGPFTMPPVVFYPVAGVACAYMSVWIVIYCFPYAVPFDATTMNYSCVIVGGLTIFQGAWYVVIRKRGYQGPRVMVQEVERRLAGGEAVIAGNGSIVTVEGRALKEVL</sequence>
<protein>
    <submittedName>
        <fullName evidence="1">Uncharacterized protein</fullName>
    </submittedName>
</protein>